<dbReference type="EMBL" id="LT607753">
    <property type="protein sequence ID" value="SCG38606.1"/>
    <property type="molecule type" value="Genomic_DNA"/>
</dbReference>
<evidence type="ECO:0000313" key="1">
    <source>
        <dbReference type="EMBL" id="SCG38606.1"/>
    </source>
</evidence>
<dbReference type="CDD" id="cd09729">
    <property type="entry name" value="Cse1_I-E"/>
    <property type="match status" value="1"/>
</dbReference>
<dbReference type="Proteomes" id="UP000198215">
    <property type="component" value="Chromosome I"/>
</dbReference>
<gene>
    <name evidence="1" type="ORF">GA0070614_0539</name>
</gene>
<keyword evidence="2" id="KW-1185">Reference proteome</keyword>
<protein>
    <submittedName>
        <fullName evidence="1">CRISPR-associated protein, Cse1 family</fullName>
    </submittedName>
</protein>
<proteinExistence type="predicted"/>
<dbReference type="RefSeq" id="WP_088974486.1">
    <property type="nucleotide sequence ID" value="NZ_LT607753.1"/>
</dbReference>
<dbReference type="InterPro" id="IPR013381">
    <property type="entry name" value="CRISPR-assoc_prot_Cse1"/>
</dbReference>
<name>A0A1C5GXU3_9ACTN</name>
<dbReference type="Pfam" id="PF09481">
    <property type="entry name" value="CRISPR_Cse1"/>
    <property type="match status" value="1"/>
</dbReference>
<sequence length="495" mass="54349">MTKSFDMVTRPWVPVVAGRESKLVGLRELFVRAAEFDDLALPVPPAAAGLWRILYAITARVTGLDALRGAQWQQRQEQVLDQGRFARDDVDAYFAKYPDRFDLFDSHRPWMQDPRLSVECPKSSGVNKLAFDRPAGNTQVWFGHHTDADPVALPPEEAAWYLIAQLYYGASGRCSSREVAGQKFANSNAGPLRGTMSYHPLGENLFESLVVGVPQGTSGQDEGADLCPWERDDLPDNPLAGPEPVSWPCGALTGRARHAVLLVPDAAGEAVTDAYVTWAWRLPGAAAADPYVVRRQNKEGGWYQLPADGSRALWRDVDALLGGTSEVKTHRPDIMTAAADLGLDGRVRAYGFDQDGQAKDRQWFTAVTPPILGWLRERDPATADGVAVLTRAAESIGRRVGVALRQAWREVANVKDREGPWARVGEAYYWTRAEAVFWKHVQDGEFTEGGRAFARLGHEAIDHAADSDASSPRMVRAVQTAHRLLSTPSKKGSAA</sequence>
<reference evidence="2" key="1">
    <citation type="submission" date="2016-06" db="EMBL/GenBank/DDBJ databases">
        <authorList>
            <person name="Varghese N."/>
            <person name="Submissions Spin"/>
        </authorList>
    </citation>
    <scope>NUCLEOTIDE SEQUENCE [LARGE SCALE GENOMIC DNA]</scope>
    <source>
        <strain evidence="2">DSM 45161</strain>
    </source>
</reference>
<dbReference type="AlphaFoldDB" id="A0A1C5GXU3"/>
<accession>A0A1C5GXU3</accession>
<dbReference type="OrthoDB" id="3187690at2"/>
<evidence type="ECO:0000313" key="2">
    <source>
        <dbReference type="Proteomes" id="UP000198215"/>
    </source>
</evidence>
<dbReference type="NCBIfam" id="TIGR02547">
    <property type="entry name" value="casA_cse1"/>
    <property type="match status" value="1"/>
</dbReference>
<organism evidence="1 2">
    <name type="scientific">Micromonospora coxensis</name>
    <dbReference type="NCBI Taxonomy" id="356852"/>
    <lineage>
        <taxon>Bacteria</taxon>
        <taxon>Bacillati</taxon>
        <taxon>Actinomycetota</taxon>
        <taxon>Actinomycetes</taxon>
        <taxon>Micromonosporales</taxon>
        <taxon>Micromonosporaceae</taxon>
        <taxon>Micromonospora</taxon>
    </lineage>
</organism>